<proteinExistence type="predicted"/>
<evidence type="ECO:0000259" key="2">
    <source>
        <dbReference type="PROSITE" id="PS50983"/>
    </source>
</evidence>
<dbReference type="SUPFAM" id="SSF53807">
    <property type="entry name" value="Helical backbone' metal receptor"/>
    <property type="match status" value="1"/>
</dbReference>
<dbReference type="Proteomes" id="UP000679575">
    <property type="component" value="Chromosome"/>
</dbReference>
<keyword evidence="1" id="KW-0732">Signal</keyword>
<gene>
    <name evidence="3" type="ORF">KDN34_14380</name>
</gene>
<name>A0ABX7YRG9_9GAMM</name>
<dbReference type="PANTHER" id="PTHR30535:SF34">
    <property type="entry name" value="MOLYBDATE-BINDING PROTEIN MOLA"/>
    <property type="match status" value="1"/>
</dbReference>
<dbReference type="EMBL" id="CP073587">
    <property type="protein sequence ID" value="QUN05370.1"/>
    <property type="molecule type" value="Genomic_DNA"/>
</dbReference>
<organism evidence="3 4">
    <name type="scientific">Shewanella yunxiaonensis</name>
    <dbReference type="NCBI Taxonomy" id="2829809"/>
    <lineage>
        <taxon>Bacteria</taxon>
        <taxon>Pseudomonadati</taxon>
        <taxon>Pseudomonadota</taxon>
        <taxon>Gammaproteobacteria</taxon>
        <taxon>Alteromonadales</taxon>
        <taxon>Shewanellaceae</taxon>
        <taxon>Shewanella</taxon>
    </lineage>
</organism>
<dbReference type="Pfam" id="PF01497">
    <property type="entry name" value="Peripla_BP_2"/>
    <property type="match status" value="1"/>
</dbReference>
<feature type="signal peptide" evidence="1">
    <location>
        <begin position="1"/>
        <end position="27"/>
    </location>
</feature>
<dbReference type="InterPro" id="IPR050902">
    <property type="entry name" value="ABC_Transporter_SBP"/>
</dbReference>
<feature type="chain" id="PRO_5045816196" evidence="1">
    <location>
        <begin position="28"/>
        <end position="342"/>
    </location>
</feature>
<dbReference type="Gene3D" id="1.20.58.2180">
    <property type="match status" value="1"/>
</dbReference>
<keyword evidence="4" id="KW-1185">Reference proteome</keyword>
<accession>A0ABX7YRG9</accession>
<protein>
    <submittedName>
        <fullName evidence="3">ABC transporter substrate-binding protein</fullName>
    </submittedName>
</protein>
<dbReference type="PROSITE" id="PS50983">
    <property type="entry name" value="FE_B12_PBP"/>
    <property type="match status" value="1"/>
</dbReference>
<sequence length="342" mass="37430">MDMQRRMLLQGLMASGTLAAWPQLAMADTPLVLPFGKIPAPTDVRKVLSAGAPADMLLLALAPQHLQGFSSFSLQQDFPWFSQSVRGLPKLGRLAGRASTLSLEQLLALKPDIIVDCGDVTNTFRSVAQRTVAQTGIPYVLVSGQLTDSPAQLTQTGALLGVEATAAQLASMAKQILSDAKNFAANTGKNIRFYAARGARGLETGLAGSLHTEAIELLGLRNVAEVSGRNGLAQVSMEQLLLWQPDLIITQDITTWQHITQSPQWQGVRAVKQQQVLCYQRFPFGWLDAPPGVNRLLGLRRLQAHLDSRLRPTFKTDMQQFFQTFFHSSLSDDDYRILVPAI</sequence>
<evidence type="ECO:0000313" key="3">
    <source>
        <dbReference type="EMBL" id="QUN05370.1"/>
    </source>
</evidence>
<dbReference type="InterPro" id="IPR002491">
    <property type="entry name" value="ABC_transptr_periplasmic_BD"/>
</dbReference>
<dbReference type="PANTHER" id="PTHR30535">
    <property type="entry name" value="VITAMIN B12-BINDING PROTEIN"/>
    <property type="match status" value="1"/>
</dbReference>
<dbReference type="Gene3D" id="3.40.50.1980">
    <property type="entry name" value="Nitrogenase molybdenum iron protein domain"/>
    <property type="match status" value="2"/>
</dbReference>
<feature type="domain" description="Fe/B12 periplasmic-binding" evidence="2">
    <location>
        <begin position="46"/>
        <end position="310"/>
    </location>
</feature>
<evidence type="ECO:0000256" key="1">
    <source>
        <dbReference type="SAM" id="SignalP"/>
    </source>
</evidence>
<reference evidence="3 4" key="1">
    <citation type="submission" date="2021-04" db="EMBL/GenBank/DDBJ databases">
        <title>Novel species identification of genus Shewanella.</title>
        <authorList>
            <person name="Liu G."/>
        </authorList>
    </citation>
    <scope>NUCLEOTIDE SEQUENCE [LARGE SCALE GENOMIC DNA]</scope>
    <source>
        <strain evidence="3 4">FJAT-54481</strain>
    </source>
</reference>
<dbReference type="RefSeq" id="WP_212594402.1">
    <property type="nucleotide sequence ID" value="NZ_CP073587.1"/>
</dbReference>
<evidence type="ECO:0000313" key="4">
    <source>
        <dbReference type="Proteomes" id="UP000679575"/>
    </source>
</evidence>